<name>A0ABX9TQA9_9PSEU</name>
<dbReference type="RefSeq" id="WP_211841399.1">
    <property type="nucleotide sequence ID" value="NZ_RBXX01000002.1"/>
</dbReference>
<dbReference type="Proteomes" id="UP000270697">
    <property type="component" value="Unassembled WGS sequence"/>
</dbReference>
<dbReference type="InterPro" id="IPR036396">
    <property type="entry name" value="Cyt_P450_sf"/>
</dbReference>
<dbReference type="Gene3D" id="1.10.630.10">
    <property type="entry name" value="Cytochrome P450"/>
    <property type="match status" value="1"/>
</dbReference>
<comment type="caution">
    <text evidence="1">The sequence shown here is derived from an EMBL/GenBank/DDBJ whole genome shotgun (WGS) entry which is preliminary data.</text>
</comment>
<organism evidence="1 2">
    <name type="scientific">Saccharopolyspora antimicrobica</name>
    <dbReference type="NCBI Taxonomy" id="455193"/>
    <lineage>
        <taxon>Bacteria</taxon>
        <taxon>Bacillati</taxon>
        <taxon>Actinomycetota</taxon>
        <taxon>Actinomycetes</taxon>
        <taxon>Pseudonocardiales</taxon>
        <taxon>Pseudonocardiaceae</taxon>
        <taxon>Saccharopolyspora</taxon>
    </lineage>
</organism>
<dbReference type="EMBL" id="RBXX01000002">
    <property type="protein sequence ID" value="RKT89295.1"/>
    <property type="molecule type" value="Genomic_DNA"/>
</dbReference>
<gene>
    <name evidence="1" type="ORF">ATL45_7752</name>
</gene>
<dbReference type="SUPFAM" id="SSF48264">
    <property type="entry name" value="Cytochrome P450"/>
    <property type="match status" value="1"/>
</dbReference>
<sequence length="143" mass="15711">MAATLLQPGIPVVDVSHAPTSTPVLRSMQLIRQHGPAFVQRQHGQDALLVSSLELVTELSDEQRFGKAVGPALENVREFAHDGLFTAYNDEPNWTKAHDILMPAFALGSMRTYHPVMLRVARRLIECGTAGARRAAGRTWPTT</sequence>
<evidence type="ECO:0000313" key="1">
    <source>
        <dbReference type="EMBL" id="RKT89295.1"/>
    </source>
</evidence>
<accession>A0ABX9TQA9</accession>
<reference evidence="1 2" key="1">
    <citation type="submission" date="2018-10" db="EMBL/GenBank/DDBJ databases">
        <title>Sequencing the genomes of 1000 actinobacteria strains.</title>
        <authorList>
            <person name="Klenk H.-P."/>
        </authorList>
    </citation>
    <scope>NUCLEOTIDE SEQUENCE [LARGE SCALE GENOMIC DNA]</scope>
    <source>
        <strain evidence="1 2">DSM 45119</strain>
    </source>
</reference>
<proteinExistence type="predicted"/>
<protein>
    <submittedName>
        <fullName evidence="1">Cytochrome P450/NADPH-cytochrome P450 reductase</fullName>
    </submittedName>
</protein>
<keyword evidence="2" id="KW-1185">Reference proteome</keyword>
<evidence type="ECO:0000313" key="2">
    <source>
        <dbReference type="Proteomes" id="UP000270697"/>
    </source>
</evidence>